<evidence type="ECO:0000313" key="3">
    <source>
        <dbReference type="Proteomes" id="UP000807769"/>
    </source>
</evidence>
<protein>
    <submittedName>
        <fullName evidence="2">Uncharacterized protein</fullName>
    </submittedName>
</protein>
<dbReference type="Proteomes" id="UP000807769">
    <property type="component" value="Unassembled WGS sequence"/>
</dbReference>
<feature type="transmembrane region" description="Helical" evidence="1">
    <location>
        <begin position="26"/>
        <end position="46"/>
    </location>
</feature>
<accession>A0A9P7J3U0</accession>
<organism evidence="2 3">
    <name type="scientific">Suillus subaureus</name>
    <dbReference type="NCBI Taxonomy" id="48587"/>
    <lineage>
        <taxon>Eukaryota</taxon>
        <taxon>Fungi</taxon>
        <taxon>Dikarya</taxon>
        <taxon>Basidiomycota</taxon>
        <taxon>Agaricomycotina</taxon>
        <taxon>Agaricomycetes</taxon>
        <taxon>Agaricomycetidae</taxon>
        <taxon>Boletales</taxon>
        <taxon>Suillineae</taxon>
        <taxon>Suillaceae</taxon>
        <taxon>Suillus</taxon>
    </lineage>
</organism>
<keyword evidence="1" id="KW-0812">Transmembrane</keyword>
<comment type="caution">
    <text evidence="2">The sequence shown here is derived from an EMBL/GenBank/DDBJ whole genome shotgun (WGS) entry which is preliminary data.</text>
</comment>
<sequence length="107" mass="11879">MGALWYFSTLTLPDWAVGLILEYSETLTLVVSLISTVLSVITTSLLTFSMKEALRHSLAKSISLFGLCPAIALTMPTRVMCKDKRHHLRGDYFSEFLLEHTALASAD</sequence>
<proteinExistence type="predicted"/>
<evidence type="ECO:0000256" key="1">
    <source>
        <dbReference type="SAM" id="Phobius"/>
    </source>
</evidence>
<keyword evidence="1" id="KW-1133">Transmembrane helix</keyword>
<reference evidence="2" key="1">
    <citation type="journal article" date="2020" name="New Phytol.">
        <title>Comparative genomics reveals dynamic genome evolution in host specialist ectomycorrhizal fungi.</title>
        <authorList>
            <person name="Lofgren L.A."/>
            <person name="Nguyen N.H."/>
            <person name="Vilgalys R."/>
            <person name="Ruytinx J."/>
            <person name="Liao H.L."/>
            <person name="Branco S."/>
            <person name="Kuo A."/>
            <person name="LaButti K."/>
            <person name="Lipzen A."/>
            <person name="Andreopoulos W."/>
            <person name="Pangilinan J."/>
            <person name="Riley R."/>
            <person name="Hundley H."/>
            <person name="Na H."/>
            <person name="Barry K."/>
            <person name="Grigoriev I.V."/>
            <person name="Stajich J.E."/>
            <person name="Kennedy P.G."/>
        </authorList>
    </citation>
    <scope>NUCLEOTIDE SEQUENCE</scope>
    <source>
        <strain evidence="2">MN1</strain>
    </source>
</reference>
<dbReference type="GeneID" id="64631315"/>
<feature type="transmembrane region" description="Helical" evidence="1">
    <location>
        <begin position="58"/>
        <end position="75"/>
    </location>
</feature>
<dbReference type="AlphaFoldDB" id="A0A9P7J3U0"/>
<keyword evidence="1" id="KW-0472">Membrane</keyword>
<keyword evidence="3" id="KW-1185">Reference proteome</keyword>
<evidence type="ECO:0000313" key="2">
    <source>
        <dbReference type="EMBL" id="KAG1801123.1"/>
    </source>
</evidence>
<dbReference type="RefSeq" id="XP_041185997.1">
    <property type="nucleotide sequence ID" value="XM_041337299.1"/>
</dbReference>
<gene>
    <name evidence="2" type="ORF">BJ212DRAFT_1399790</name>
</gene>
<name>A0A9P7J3U0_9AGAM</name>
<dbReference type="EMBL" id="JABBWG010000102">
    <property type="protein sequence ID" value="KAG1801123.1"/>
    <property type="molecule type" value="Genomic_DNA"/>
</dbReference>